<protein>
    <recommendedName>
        <fullName evidence="4">GH16 domain-containing protein</fullName>
    </recommendedName>
</protein>
<dbReference type="EMBL" id="KL660751">
    <property type="protein sequence ID" value="KFA63235.1"/>
    <property type="molecule type" value="Genomic_DNA"/>
</dbReference>
<reference evidence="5 6" key="1">
    <citation type="journal article" date="2014" name="BMC Genomics">
        <title>Comparative genome sequencing reveals chemotype-specific gene clusters in the toxigenic black mold Stachybotrys.</title>
        <authorList>
            <person name="Semeiks J."/>
            <person name="Borek D."/>
            <person name="Otwinowski Z."/>
            <person name="Grishin N.V."/>
        </authorList>
    </citation>
    <scope>NUCLEOTIDE SEQUENCE [LARGE SCALE GENOMIC DNA]</scope>
    <source>
        <strain evidence="5 6">IBT 40285</strain>
    </source>
</reference>
<dbReference type="HOGENOM" id="CLU_019533_1_2_1"/>
<evidence type="ECO:0000256" key="1">
    <source>
        <dbReference type="ARBA" id="ARBA00006865"/>
    </source>
</evidence>
<dbReference type="InParanoid" id="A0A084QH00"/>
<proteinExistence type="inferred from homology"/>
<dbReference type="SUPFAM" id="SSF49899">
    <property type="entry name" value="Concanavalin A-like lectins/glucanases"/>
    <property type="match status" value="1"/>
</dbReference>
<dbReference type="PROSITE" id="PS51762">
    <property type="entry name" value="GH16_2"/>
    <property type="match status" value="1"/>
</dbReference>
<keyword evidence="3" id="KW-0812">Transmembrane</keyword>
<dbReference type="InterPro" id="IPR013320">
    <property type="entry name" value="ConA-like_dom_sf"/>
</dbReference>
<feature type="compositionally biased region" description="Polar residues" evidence="2">
    <location>
        <begin position="39"/>
        <end position="73"/>
    </location>
</feature>
<dbReference type="PANTHER" id="PTHR10963">
    <property type="entry name" value="GLYCOSYL HYDROLASE-RELATED"/>
    <property type="match status" value="1"/>
</dbReference>
<evidence type="ECO:0000313" key="6">
    <source>
        <dbReference type="Proteomes" id="UP000028524"/>
    </source>
</evidence>
<evidence type="ECO:0000259" key="4">
    <source>
        <dbReference type="PROSITE" id="PS51762"/>
    </source>
</evidence>
<dbReference type="Pfam" id="PF00722">
    <property type="entry name" value="Glyco_hydro_16"/>
    <property type="match status" value="1"/>
</dbReference>
<dbReference type="OrthoDB" id="4781at2759"/>
<feature type="transmembrane region" description="Helical" evidence="3">
    <location>
        <begin position="124"/>
        <end position="146"/>
    </location>
</feature>
<comment type="similarity">
    <text evidence="1">Belongs to the glycosyl hydrolase 16 family.</text>
</comment>
<organism evidence="5 6">
    <name type="scientific">Stachybotrys chlorohalonatus (strain IBT 40285)</name>
    <dbReference type="NCBI Taxonomy" id="1283841"/>
    <lineage>
        <taxon>Eukaryota</taxon>
        <taxon>Fungi</taxon>
        <taxon>Dikarya</taxon>
        <taxon>Ascomycota</taxon>
        <taxon>Pezizomycotina</taxon>
        <taxon>Sordariomycetes</taxon>
        <taxon>Hypocreomycetidae</taxon>
        <taxon>Hypocreales</taxon>
        <taxon>Stachybotryaceae</taxon>
        <taxon>Stachybotrys</taxon>
    </lineage>
</organism>
<feature type="non-terminal residue" evidence="5">
    <location>
        <position position="1"/>
    </location>
</feature>
<dbReference type="PANTHER" id="PTHR10963:SF55">
    <property type="entry name" value="GLYCOSIDE HYDROLASE FAMILY 16 PROTEIN"/>
    <property type="match status" value="1"/>
</dbReference>
<dbReference type="STRING" id="1283841.A0A084QH00"/>
<keyword evidence="6" id="KW-1185">Reference proteome</keyword>
<accession>A0A084QH00</accession>
<evidence type="ECO:0000256" key="2">
    <source>
        <dbReference type="SAM" id="MobiDB-lite"/>
    </source>
</evidence>
<dbReference type="InterPro" id="IPR050546">
    <property type="entry name" value="Glycosyl_Hydrlase_16"/>
</dbReference>
<feature type="region of interest" description="Disordered" evidence="2">
    <location>
        <begin position="37"/>
        <end position="92"/>
    </location>
</feature>
<sequence length="513" mass="58146">SRLELVLSAISSSLQPEPPPLLYLSLSPLPIDTLHSIRPCTSTSPTMQHGESSAFQPRTGSNLAVVSSQTSPRDSVEDVSNRSSQSSAVEPSARRRFKSYRLKGAYEKPWLTDPAVKKIRLNNIIVGTLIGLGVVLAGVAAFFMVWPYRQMPYCLVYEDNFETFNRDIWSHEVQLDGFGTGSFDWTTTDERNTYIDADGLHIVPTLTNETTSITNDDLWANYTLDLTRDGSCTSRRNTSCIITSDPIEGTMIPPVRSARISTRGTRGIRYGKVEVEARLPVGDWLWPAIWMMPEDSVYGEWPRSGEIDIMESRGNGRDYPEGGRDYHYGTLHWDHPAEHKTKGPSTETNAYWRTTGAKKIRRGDLSQGFHTYGIQWTEDYIYFYIDSRVHQILFIGFHDNRPMYERGHFRELSENQTLLENPWAESTSTSGNAPFDQKFYLIMNVAVGSRSGWFLDNMGDKPWIDGATNAQWDFWNAAEQWLPTWGEGDRRGMTVRSVKMWQAGACGADQELK</sequence>
<gene>
    <name evidence="5" type="ORF">S40285_04905</name>
</gene>
<dbReference type="Proteomes" id="UP000028524">
    <property type="component" value="Unassembled WGS sequence"/>
</dbReference>
<dbReference type="GO" id="GO:0005975">
    <property type="term" value="P:carbohydrate metabolic process"/>
    <property type="evidence" value="ECO:0007669"/>
    <property type="project" value="InterPro"/>
</dbReference>
<dbReference type="Gene3D" id="2.60.120.200">
    <property type="match status" value="1"/>
</dbReference>
<feature type="domain" description="GH16" evidence="4">
    <location>
        <begin position="167"/>
        <end position="506"/>
    </location>
</feature>
<keyword evidence="3" id="KW-0472">Membrane</keyword>
<evidence type="ECO:0000256" key="3">
    <source>
        <dbReference type="SAM" id="Phobius"/>
    </source>
</evidence>
<dbReference type="InterPro" id="IPR000757">
    <property type="entry name" value="Beta-glucanase-like"/>
</dbReference>
<keyword evidence="3" id="KW-1133">Transmembrane helix</keyword>
<dbReference type="AlphaFoldDB" id="A0A084QH00"/>
<dbReference type="GO" id="GO:0004553">
    <property type="term" value="F:hydrolase activity, hydrolyzing O-glycosyl compounds"/>
    <property type="evidence" value="ECO:0007669"/>
    <property type="project" value="InterPro"/>
</dbReference>
<evidence type="ECO:0000313" key="5">
    <source>
        <dbReference type="EMBL" id="KFA63235.1"/>
    </source>
</evidence>
<name>A0A084QH00_STAC4</name>
<dbReference type="OMA" id="DTWAPTW"/>